<dbReference type="Proteomes" id="UP001060085">
    <property type="component" value="Linkage Group LG03"/>
</dbReference>
<organism evidence="1 2">
    <name type="scientific">Catharanthus roseus</name>
    <name type="common">Madagascar periwinkle</name>
    <name type="synonym">Vinca rosea</name>
    <dbReference type="NCBI Taxonomy" id="4058"/>
    <lineage>
        <taxon>Eukaryota</taxon>
        <taxon>Viridiplantae</taxon>
        <taxon>Streptophyta</taxon>
        <taxon>Embryophyta</taxon>
        <taxon>Tracheophyta</taxon>
        <taxon>Spermatophyta</taxon>
        <taxon>Magnoliopsida</taxon>
        <taxon>eudicotyledons</taxon>
        <taxon>Gunneridae</taxon>
        <taxon>Pentapetalae</taxon>
        <taxon>asterids</taxon>
        <taxon>lamiids</taxon>
        <taxon>Gentianales</taxon>
        <taxon>Apocynaceae</taxon>
        <taxon>Rauvolfioideae</taxon>
        <taxon>Vinceae</taxon>
        <taxon>Catharanthinae</taxon>
        <taxon>Catharanthus</taxon>
    </lineage>
</organism>
<comment type="caution">
    <text evidence="1">The sequence shown here is derived from an EMBL/GenBank/DDBJ whole genome shotgun (WGS) entry which is preliminary data.</text>
</comment>
<keyword evidence="2" id="KW-1185">Reference proteome</keyword>
<sequence length="302" mass="34532">MEGEDSSFLKCLNAEYTSILNYPKPGFPIDCGDDPSYALFFSNLKIDGSSYVLEANEKNGLTKALKYMENNPNVQSNYDCNCKLFFENMRLEGSNVIYQYKNGAAIVYDGLIFLNSQTDDNVVSKKQKYIDAIQHETTSNGVNINNHCGSPQQTMCSNFRVQILEILRKLYDKEEHEGLMQEITKQKPQHKHHHCLIIIWIEEAVAVINDLKQLNLLRGFFFWLQKISRSDGQKRISLRMNHSFHGTTKNVLMCSQKDPKPILSPYDELDLSWRRGAHLTGSRNTGSDRAWPPGLPVDVSPF</sequence>
<gene>
    <name evidence="1" type="ORF">M9H77_11524</name>
</gene>
<accession>A0ACC0BEV7</accession>
<proteinExistence type="predicted"/>
<dbReference type="EMBL" id="CM044703">
    <property type="protein sequence ID" value="KAI5671160.1"/>
    <property type="molecule type" value="Genomic_DNA"/>
</dbReference>
<reference evidence="2" key="1">
    <citation type="journal article" date="2023" name="Nat. Plants">
        <title>Single-cell RNA sequencing provides a high-resolution roadmap for understanding the multicellular compartmentation of specialized metabolism.</title>
        <authorList>
            <person name="Sun S."/>
            <person name="Shen X."/>
            <person name="Li Y."/>
            <person name="Li Y."/>
            <person name="Wang S."/>
            <person name="Li R."/>
            <person name="Zhang H."/>
            <person name="Shen G."/>
            <person name="Guo B."/>
            <person name="Wei J."/>
            <person name="Xu J."/>
            <person name="St-Pierre B."/>
            <person name="Chen S."/>
            <person name="Sun C."/>
        </authorList>
    </citation>
    <scope>NUCLEOTIDE SEQUENCE [LARGE SCALE GENOMIC DNA]</scope>
</reference>
<evidence type="ECO:0000313" key="1">
    <source>
        <dbReference type="EMBL" id="KAI5671160.1"/>
    </source>
</evidence>
<protein>
    <submittedName>
        <fullName evidence="1">Uncharacterized protein</fullName>
    </submittedName>
</protein>
<evidence type="ECO:0000313" key="2">
    <source>
        <dbReference type="Proteomes" id="UP001060085"/>
    </source>
</evidence>
<name>A0ACC0BEV7_CATRO</name>